<dbReference type="EMBL" id="JAOG01000001">
    <property type="protein sequence ID" value="EUA58487.1"/>
    <property type="molecule type" value="Genomic_DNA"/>
</dbReference>
<evidence type="ECO:0000256" key="1">
    <source>
        <dbReference type="SAM" id="Phobius"/>
    </source>
</evidence>
<keyword evidence="1" id="KW-0472">Membrane</keyword>
<feature type="transmembrane region" description="Helical" evidence="1">
    <location>
        <begin position="25"/>
        <end position="53"/>
    </location>
</feature>
<dbReference type="InterPro" id="IPR030802">
    <property type="entry name" value="Permease_MalE"/>
</dbReference>
<dbReference type="GO" id="GO:0005548">
    <property type="term" value="F:phospholipid transporter activity"/>
    <property type="evidence" value="ECO:0007669"/>
    <property type="project" value="TreeGrafter"/>
</dbReference>
<dbReference type="Proteomes" id="UP000020825">
    <property type="component" value="Unassembled WGS sequence"/>
</dbReference>
<accession>X8CQ19</accession>
<evidence type="ECO:0000313" key="3">
    <source>
        <dbReference type="Proteomes" id="UP000020825"/>
    </source>
</evidence>
<sequence length="236" mass="24724">MTLDIFTQLVRPPFAWREFIHQAWFVARVSIAPTILLSIPFNALSVFIINVLLVEIGAADASGAGAALASVAYIGPITTVLVVAGTGATAICADLGARTIREELDAMRVMGINPVQRLLVPRVLALCLNGLLLNSINTIVGLVGSFFFSVYFQHVTPGAWAASLTLLVKIADVAIAFFKAALFGLVAGTIACYKGVTVGGGPQGVGNAVNETVVYTFMALFVINVVLVAVGTKVTM</sequence>
<feature type="transmembrane region" description="Helical" evidence="1">
    <location>
        <begin position="73"/>
        <end position="97"/>
    </location>
</feature>
<dbReference type="PANTHER" id="PTHR30188:SF4">
    <property type="entry name" value="PROTEIN TRIGALACTOSYLDIACYLGLYCEROL 1, CHLOROPLASTIC"/>
    <property type="match status" value="1"/>
</dbReference>
<protein>
    <submittedName>
        <fullName evidence="2">Permease family protein</fullName>
    </submittedName>
</protein>
<evidence type="ECO:0000313" key="2">
    <source>
        <dbReference type="EMBL" id="EUA58487.1"/>
    </source>
</evidence>
<dbReference type="PANTHER" id="PTHR30188">
    <property type="entry name" value="ABC TRANSPORTER PERMEASE PROTEIN-RELATED"/>
    <property type="match status" value="1"/>
</dbReference>
<reference evidence="2 3" key="1">
    <citation type="submission" date="2013-12" db="EMBL/GenBank/DDBJ databases">
        <authorList>
            <person name="Zelazny A."/>
            <person name="Olivier K."/>
            <person name="Holland S."/>
            <person name="Lenaerts A."/>
            <person name="Ordway D."/>
            <person name="DeGroote M.A."/>
            <person name="Parker T."/>
            <person name="Sizemore C."/>
            <person name="Tallon L.J."/>
            <person name="Sadzewicz L.K."/>
            <person name="Sengamalay N."/>
            <person name="Fraser C.M."/>
            <person name="Hine E."/>
            <person name="Shefchek K.A."/>
            <person name="Das S.P."/>
            <person name="Tettelin H."/>
        </authorList>
    </citation>
    <scope>NUCLEOTIDE SEQUENCE [LARGE SCALE GENOMIC DNA]</scope>
    <source>
        <strain evidence="2 3">1956</strain>
    </source>
</reference>
<comment type="caution">
    <text evidence="2">The sequence shown here is derived from an EMBL/GenBank/DDBJ whole genome shotgun (WGS) entry which is preliminary data.</text>
</comment>
<feature type="transmembrane region" description="Helical" evidence="1">
    <location>
        <begin position="118"/>
        <end position="140"/>
    </location>
</feature>
<proteinExistence type="predicted"/>
<feature type="transmembrane region" description="Helical" evidence="1">
    <location>
        <begin position="180"/>
        <end position="200"/>
    </location>
</feature>
<dbReference type="AlphaFoldDB" id="X8CQ19"/>
<dbReference type="Pfam" id="PF02405">
    <property type="entry name" value="MlaE"/>
    <property type="match status" value="1"/>
</dbReference>
<keyword evidence="1" id="KW-0812">Transmembrane</keyword>
<organism evidence="2 3">
    <name type="scientific">Mycobacterium intracellulare 1956</name>
    <dbReference type="NCBI Taxonomy" id="1299331"/>
    <lineage>
        <taxon>Bacteria</taxon>
        <taxon>Bacillati</taxon>
        <taxon>Actinomycetota</taxon>
        <taxon>Actinomycetes</taxon>
        <taxon>Mycobacteriales</taxon>
        <taxon>Mycobacteriaceae</taxon>
        <taxon>Mycobacterium</taxon>
        <taxon>Mycobacterium avium complex (MAC)</taxon>
    </lineage>
</organism>
<feature type="transmembrane region" description="Helical" evidence="1">
    <location>
        <begin position="212"/>
        <end position="230"/>
    </location>
</feature>
<dbReference type="PATRIC" id="fig|1299331.3.peg.1577"/>
<feature type="transmembrane region" description="Helical" evidence="1">
    <location>
        <begin position="146"/>
        <end position="168"/>
    </location>
</feature>
<gene>
    <name evidence="2" type="ORF">I550_1630</name>
</gene>
<keyword evidence="1" id="KW-1133">Transmembrane helix</keyword>
<name>X8CQ19_MYCIT</name>
<dbReference type="GO" id="GO:0043190">
    <property type="term" value="C:ATP-binding cassette (ABC) transporter complex"/>
    <property type="evidence" value="ECO:0007669"/>
    <property type="project" value="InterPro"/>
</dbReference>